<accession>A0ABT7VLE3</accession>
<reference evidence="1" key="1">
    <citation type="submission" date="2023-06" db="EMBL/GenBank/DDBJ databases">
        <title>Identification and characterization of horizontal gene transfer across gut microbiota members of farm animals based on homology search.</title>
        <authorList>
            <person name="Schwarzerova J."/>
            <person name="Nykrynova M."/>
            <person name="Jureckova K."/>
            <person name="Cejkova D."/>
            <person name="Rychlik I."/>
        </authorList>
    </citation>
    <scope>NUCLEOTIDE SEQUENCE</scope>
    <source>
        <strain evidence="1">105_WCHN</strain>
    </source>
</reference>
<reference evidence="1" key="2">
    <citation type="submission" date="2023-06" db="EMBL/GenBank/DDBJ databases">
        <authorList>
            <person name="Zeman M."/>
            <person name="Kubasova T."/>
            <person name="Jahodarova E."/>
            <person name="Nykrynova M."/>
            <person name="Rychlik I."/>
        </authorList>
    </citation>
    <scope>NUCLEOTIDE SEQUENCE</scope>
    <source>
        <strain evidence="1">105_WCHN</strain>
    </source>
</reference>
<dbReference type="RefSeq" id="WP_289559461.1">
    <property type="nucleotide sequence ID" value="NZ_JAUDEO010000011.1"/>
</dbReference>
<proteinExistence type="predicted"/>
<dbReference type="EMBL" id="JAUDEO010000011">
    <property type="protein sequence ID" value="MDM8333558.1"/>
    <property type="molecule type" value="Genomic_DNA"/>
</dbReference>
<dbReference type="Proteomes" id="UP001529423">
    <property type="component" value="Unassembled WGS sequence"/>
</dbReference>
<dbReference type="Pfam" id="PF08876">
    <property type="entry name" value="DUF1836"/>
    <property type="match status" value="1"/>
</dbReference>
<gene>
    <name evidence="1" type="ORF">QUW46_03060</name>
</gene>
<sequence>MGVVERQLRQKTPELILPRYDDLPRLGLYREQVARYLNSTFAGVPDLQISSTTISTYVKRGVIARPTKRLYGRDQLAELVFIAACRRVVSIDDLAFLLQIRRRRHELVGAYDYFCAKLEEDYQHVFGLRTDLPEIGKESSEEKRLLDRLLQMVACQLYLSHYLLQARENHNS</sequence>
<name>A0ABT7VLE3_9LACO</name>
<evidence type="ECO:0000313" key="1">
    <source>
        <dbReference type="EMBL" id="MDM8333558.1"/>
    </source>
</evidence>
<keyword evidence="2" id="KW-1185">Reference proteome</keyword>
<organism evidence="1 2">
    <name type="scientific">Limosilactobacillus panis</name>
    <dbReference type="NCBI Taxonomy" id="47493"/>
    <lineage>
        <taxon>Bacteria</taxon>
        <taxon>Bacillati</taxon>
        <taxon>Bacillota</taxon>
        <taxon>Bacilli</taxon>
        <taxon>Lactobacillales</taxon>
        <taxon>Lactobacillaceae</taxon>
        <taxon>Limosilactobacillus</taxon>
    </lineage>
</organism>
<protein>
    <submittedName>
        <fullName evidence="1">DUF1836 domain-containing protein</fullName>
    </submittedName>
</protein>
<dbReference type="InterPro" id="IPR014975">
    <property type="entry name" value="DUF1836"/>
</dbReference>
<comment type="caution">
    <text evidence="1">The sequence shown here is derived from an EMBL/GenBank/DDBJ whole genome shotgun (WGS) entry which is preliminary data.</text>
</comment>
<evidence type="ECO:0000313" key="2">
    <source>
        <dbReference type="Proteomes" id="UP001529423"/>
    </source>
</evidence>